<feature type="transmembrane region" description="Helical" evidence="2">
    <location>
        <begin position="12"/>
        <end position="34"/>
    </location>
</feature>
<protein>
    <recommendedName>
        <fullName evidence="3">Thioredoxin domain-containing protein</fullName>
    </recommendedName>
</protein>
<dbReference type="PROSITE" id="PS51352">
    <property type="entry name" value="THIOREDOXIN_2"/>
    <property type="match status" value="1"/>
</dbReference>
<gene>
    <name evidence="4" type="ORF">A2573_01320</name>
</gene>
<reference evidence="4 5" key="1">
    <citation type="journal article" date="2016" name="Nat. Commun.">
        <title>Thousands of microbial genomes shed light on interconnected biogeochemical processes in an aquifer system.</title>
        <authorList>
            <person name="Anantharaman K."/>
            <person name="Brown C.T."/>
            <person name="Hug L.A."/>
            <person name="Sharon I."/>
            <person name="Castelle C.J."/>
            <person name="Probst A.J."/>
            <person name="Thomas B.C."/>
            <person name="Singh A."/>
            <person name="Wilkins M.J."/>
            <person name="Karaoz U."/>
            <person name="Brodie E.L."/>
            <person name="Williams K.H."/>
            <person name="Hubbard S.S."/>
            <person name="Banfield J.F."/>
        </authorList>
    </citation>
    <scope>NUCLEOTIDE SEQUENCE [LARGE SCALE GENOMIC DNA]</scope>
</reference>
<feature type="domain" description="Thioredoxin" evidence="3">
    <location>
        <begin position="53"/>
        <end position="269"/>
    </location>
</feature>
<evidence type="ECO:0000313" key="5">
    <source>
        <dbReference type="Proteomes" id="UP000177596"/>
    </source>
</evidence>
<name>A0A1F8DJ92_9BACT</name>
<comment type="similarity">
    <text evidence="1">Belongs to the thioredoxin family. DsbA subfamily.</text>
</comment>
<dbReference type="InterPro" id="IPR013766">
    <property type="entry name" value="Thioredoxin_domain"/>
</dbReference>
<dbReference type="Proteomes" id="UP000177596">
    <property type="component" value="Unassembled WGS sequence"/>
</dbReference>
<proteinExistence type="inferred from homology"/>
<dbReference type="Gene3D" id="3.40.30.10">
    <property type="entry name" value="Glutaredoxin"/>
    <property type="match status" value="1"/>
</dbReference>
<evidence type="ECO:0000259" key="3">
    <source>
        <dbReference type="PROSITE" id="PS51352"/>
    </source>
</evidence>
<dbReference type="AlphaFoldDB" id="A0A1F8DJ92"/>
<dbReference type="Pfam" id="PF13462">
    <property type="entry name" value="Thioredoxin_4"/>
    <property type="match status" value="1"/>
</dbReference>
<dbReference type="InterPro" id="IPR012336">
    <property type="entry name" value="Thioredoxin-like_fold"/>
</dbReference>
<dbReference type="InterPro" id="IPR036249">
    <property type="entry name" value="Thioredoxin-like_sf"/>
</dbReference>
<accession>A0A1F8DJ92</accession>
<sequence>MRLKLKSFKNLQQFGIPVLILLAIGLSFFSGSLWQRVKNLEENGAAPDTAAQPAAAPSAPNVSLDTIKGLFDKDLVKFGDSSSKVIFVEISDPSCPYCQIAEGLNPTLNSQAGAQFKLVKDGGTYVPPVAEMRKLVDAGKASFIWIYSPGHGNGEMGTKSLYCANEKGKFWAVMDLLMTASGYDFMNNTIKNDKTKSGDMATFLKSAVDPVFLKECLDSGKYDKRLTSDVEIARSLGFQGTPDFFVNSTNFAGAYSYTDIKPTVDAALK</sequence>
<dbReference type="EMBL" id="MGIL01000006">
    <property type="protein sequence ID" value="OGM88701.1"/>
    <property type="molecule type" value="Genomic_DNA"/>
</dbReference>
<evidence type="ECO:0000256" key="1">
    <source>
        <dbReference type="ARBA" id="ARBA00005791"/>
    </source>
</evidence>
<comment type="caution">
    <text evidence="4">The sequence shown here is derived from an EMBL/GenBank/DDBJ whole genome shotgun (WGS) entry which is preliminary data.</text>
</comment>
<dbReference type="PANTHER" id="PTHR13887">
    <property type="entry name" value="GLUTATHIONE S-TRANSFERASE KAPPA"/>
    <property type="match status" value="1"/>
</dbReference>
<keyword evidence="2" id="KW-0812">Transmembrane</keyword>
<dbReference type="PANTHER" id="PTHR13887:SF56">
    <property type="entry name" value="THIOREDOXIN-LIKE REDUCTASE RV2466C"/>
    <property type="match status" value="1"/>
</dbReference>
<evidence type="ECO:0000256" key="2">
    <source>
        <dbReference type="SAM" id="Phobius"/>
    </source>
</evidence>
<evidence type="ECO:0000313" key="4">
    <source>
        <dbReference type="EMBL" id="OGM88701.1"/>
    </source>
</evidence>
<keyword evidence="2" id="KW-1133">Transmembrane helix</keyword>
<organism evidence="4 5">
    <name type="scientific">Candidatus Woesebacteria bacterium RIFOXYD1_FULL_43_18</name>
    <dbReference type="NCBI Taxonomy" id="1802551"/>
    <lineage>
        <taxon>Bacteria</taxon>
        <taxon>Candidatus Woeseibacteriota</taxon>
    </lineage>
</organism>
<dbReference type="SUPFAM" id="SSF52833">
    <property type="entry name" value="Thioredoxin-like"/>
    <property type="match status" value="1"/>
</dbReference>
<keyword evidence="2" id="KW-0472">Membrane</keyword>